<comment type="catalytic activity">
    <reaction evidence="9">
        <text>2'-deoxyribonucleotide-(2'-deoxyribose 5'-phosphate)-2'-deoxyribonucleotide-DNA = a 3'-end 2'-deoxyribonucleotide-(2,3-dehydro-2,3-deoxyribose 5'-phosphate)-DNA + a 5'-end 5'-phospho-2'-deoxyribonucleoside-DNA + H(+)</text>
        <dbReference type="Rhea" id="RHEA:66592"/>
        <dbReference type="Rhea" id="RHEA-COMP:13180"/>
        <dbReference type="Rhea" id="RHEA-COMP:16897"/>
        <dbReference type="Rhea" id="RHEA-COMP:17067"/>
        <dbReference type="ChEBI" id="CHEBI:15378"/>
        <dbReference type="ChEBI" id="CHEBI:136412"/>
        <dbReference type="ChEBI" id="CHEBI:157695"/>
        <dbReference type="ChEBI" id="CHEBI:167181"/>
        <dbReference type="EC" id="4.2.99.18"/>
    </reaction>
</comment>
<reference evidence="12 13" key="1">
    <citation type="submission" date="2019-03" db="EMBL/GenBank/DDBJ databases">
        <title>Genomic Encyclopedia of Type Strains, Phase IV (KMG-IV): sequencing the most valuable type-strain genomes for metagenomic binning, comparative biology and taxonomic classification.</title>
        <authorList>
            <person name="Goeker M."/>
        </authorList>
    </citation>
    <scope>NUCLEOTIDE SEQUENCE [LARGE SCALE GENOMIC DNA]</scope>
    <source>
        <strain evidence="12 13">DSM 28287</strain>
    </source>
</reference>
<dbReference type="Proteomes" id="UP000295500">
    <property type="component" value="Unassembled WGS sequence"/>
</dbReference>
<evidence type="ECO:0000256" key="8">
    <source>
        <dbReference type="ARBA" id="ARBA00023295"/>
    </source>
</evidence>
<dbReference type="InterPro" id="IPR023170">
    <property type="entry name" value="HhH_base_excis_C"/>
</dbReference>
<dbReference type="RefSeq" id="WP_166635385.1">
    <property type="nucleotide sequence ID" value="NZ_SNXO01000018.1"/>
</dbReference>
<feature type="compositionally biased region" description="Low complexity" evidence="10">
    <location>
        <begin position="165"/>
        <end position="209"/>
    </location>
</feature>
<dbReference type="Gene3D" id="1.10.340.30">
    <property type="entry name" value="Hypothetical protein, domain 2"/>
    <property type="match status" value="1"/>
</dbReference>
<dbReference type="Pfam" id="PF07934">
    <property type="entry name" value="OGG_N"/>
    <property type="match status" value="1"/>
</dbReference>
<organism evidence="12 13">
    <name type="scientific">Aminicella lysinilytica</name>
    <dbReference type="NCBI Taxonomy" id="433323"/>
    <lineage>
        <taxon>Bacteria</taxon>
        <taxon>Bacillati</taxon>
        <taxon>Bacillota</taxon>
        <taxon>Clostridia</taxon>
        <taxon>Peptostreptococcales</taxon>
        <taxon>Anaerovoracaceae</taxon>
        <taxon>Aminicella</taxon>
    </lineage>
</organism>
<keyword evidence="5" id="KW-0234">DNA repair</keyword>
<dbReference type="SMART" id="SM00478">
    <property type="entry name" value="ENDO3c"/>
    <property type="match status" value="1"/>
</dbReference>
<evidence type="ECO:0000256" key="2">
    <source>
        <dbReference type="ARBA" id="ARBA00012720"/>
    </source>
</evidence>
<dbReference type="GO" id="GO:0006284">
    <property type="term" value="P:base-excision repair"/>
    <property type="evidence" value="ECO:0007669"/>
    <property type="project" value="InterPro"/>
</dbReference>
<dbReference type="CDD" id="cd00056">
    <property type="entry name" value="ENDO3c"/>
    <property type="match status" value="1"/>
</dbReference>
<dbReference type="PANTHER" id="PTHR10242">
    <property type="entry name" value="8-OXOGUANINE DNA GLYCOSYLASE"/>
    <property type="match status" value="1"/>
</dbReference>
<dbReference type="Gene3D" id="3.30.310.260">
    <property type="match status" value="1"/>
</dbReference>
<keyword evidence="6" id="KW-0456">Lyase</keyword>
<dbReference type="Pfam" id="PF00730">
    <property type="entry name" value="HhH-GPD"/>
    <property type="match status" value="1"/>
</dbReference>
<keyword evidence="3" id="KW-0227">DNA damage</keyword>
<evidence type="ECO:0000256" key="5">
    <source>
        <dbReference type="ARBA" id="ARBA00023204"/>
    </source>
</evidence>
<accession>A0A4R6Q1H6</accession>
<dbReference type="PANTHER" id="PTHR10242:SF2">
    <property type="entry name" value="N-GLYCOSYLASE_DNA LYASE"/>
    <property type="match status" value="1"/>
</dbReference>
<keyword evidence="8" id="KW-0326">Glycosidase</keyword>
<dbReference type="GO" id="GO:0006289">
    <property type="term" value="P:nucleotide-excision repair"/>
    <property type="evidence" value="ECO:0007669"/>
    <property type="project" value="InterPro"/>
</dbReference>
<sequence length="359" mass="38804">MNSFTVDNIKDFNLDHIFDCGQCFRWNKEPNGSYTGIAMGRKVNMQFTAGLDSESSREAAGALTITPCTEQEFREIWRPYLDLDRDYGKIKETLCADDPIMRKAADFGYGIRLLDQDLWETIVSFIISQNNNIPRIKGCIERLCAAAGEPISGGAEDGDAGNFGDPGRAAAGAKDGDAGNSGDPGRAAAGAKDGDAGNSGDPGRAAAGAKDGDAGNSGNPGRAAAGAIRSEAPAYEIPGPEALARLGEADLAEVRLGYRSRYLMETARSVCEQGLPENEEQLLELCGIGPKVANCILLFGMKKYDSFPIDVWVRRVMHELYGLDENNKKQMAAFAREKFGDLGGFAQQYLFYYMRSIAE</sequence>
<keyword evidence="4" id="KW-0378">Hydrolase</keyword>
<evidence type="ECO:0000256" key="1">
    <source>
        <dbReference type="ARBA" id="ARBA00010679"/>
    </source>
</evidence>
<dbReference type="EC" id="4.2.99.18" evidence="2"/>
<dbReference type="InterPro" id="IPR052054">
    <property type="entry name" value="Oxidative_DNA_repair_enzyme"/>
</dbReference>
<gene>
    <name evidence="12" type="ORF">EV211_11835</name>
</gene>
<feature type="domain" description="HhH-GPD" evidence="11">
    <location>
        <begin position="216"/>
        <end position="355"/>
    </location>
</feature>
<comment type="caution">
    <text evidence="12">The sequence shown here is derived from an EMBL/GenBank/DDBJ whole genome shotgun (WGS) entry which is preliminary data.</text>
</comment>
<dbReference type="GO" id="GO:0008534">
    <property type="term" value="F:oxidized purine nucleobase lesion DNA N-glycosylase activity"/>
    <property type="evidence" value="ECO:0007669"/>
    <property type="project" value="InterPro"/>
</dbReference>
<evidence type="ECO:0000256" key="10">
    <source>
        <dbReference type="SAM" id="MobiDB-lite"/>
    </source>
</evidence>
<dbReference type="InterPro" id="IPR011257">
    <property type="entry name" value="DNA_glycosylase"/>
</dbReference>
<evidence type="ECO:0000256" key="6">
    <source>
        <dbReference type="ARBA" id="ARBA00023239"/>
    </source>
</evidence>
<dbReference type="Gene3D" id="1.10.1670.10">
    <property type="entry name" value="Helix-hairpin-Helix base-excision DNA repair enzymes (C-terminal)"/>
    <property type="match status" value="1"/>
</dbReference>
<dbReference type="InterPro" id="IPR012904">
    <property type="entry name" value="OGG_N"/>
</dbReference>
<dbReference type="GO" id="GO:0140078">
    <property type="term" value="F:class I DNA-(apurinic or apyrimidinic site) endonuclease activity"/>
    <property type="evidence" value="ECO:0007669"/>
    <property type="project" value="UniProtKB-EC"/>
</dbReference>
<name>A0A4R6Q1H6_9FIRM</name>
<comment type="similarity">
    <text evidence="1">Belongs to the type-1 OGG1 family.</text>
</comment>
<dbReference type="GO" id="GO:0003684">
    <property type="term" value="F:damaged DNA binding"/>
    <property type="evidence" value="ECO:0007669"/>
    <property type="project" value="InterPro"/>
</dbReference>
<evidence type="ECO:0000256" key="9">
    <source>
        <dbReference type="ARBA" id="ARBA00044632"/>
    </source>
</evidence>
<keyword evidence="13" id="KW-1185">Reference proteome</keyword>
<evidence type="ECO:0000256" key="3">
    <source>
        <dbReference type="ARBA" id="ARBA00022763"/>
    </source>
</evidence>
<dbReference type="SUPFAM" id="SSF48150">
    <property type="entry name" value="DNA-glycosylase"/>
    <property type="match status" value="1"/>
</dbReference>
<evidence type="ECO:0000256" key="4">
    <source>
        <dbReference type="ARBA" id="ARBA00022801"/>
    </source>
</evidence>
<evidence type="ECO:0000259" key="11">
    <source>
        <dbReference type="SMART" id="SM00478"/>
    </source>
</evidence>
<dbReference type="SUPFAM" id="SSF55945">
    <property type="entry name" value="TATA-box binding protein-like"/>
    <property type="match status" value="1"/>
</dbReference>
<dbReference type="AlphaFoldDB" id="A0A4R6Q1H6"/>
<proteinExistence type="inferred from homology"/>
<evidence type="ECO:0000256" key="7">
    <source>
        <dbReference type="ARBA" id="ARBA00023268"/>
    </source>
</evidence>
<protein>
    <recommendedName>
        <fullName evidence="2">DNA-(apurinic or apyrimidinic site) lyase</fullName>
        <ecNumber evidence="2">4.2.99.18</ecNumber>
    </recommendedName>
</protein>
<evidence type="ECO:0000313" key="12">
    <source>
        <dbReference type="EMBL" id="TDP55981.1"/>
    </source>
</evidence>
<dbReference type="EMBL" id="SNXO01000018">
    <property type="protein sequence ID" value="TDP55981.1"/>
    <property type="molecule type" value="Genomic_DNA"/>
</dbReference>
<feature type="region of interest" description="Disordered" evidence="10">
    <location>
        <begin position="156"/>
        <end position="225"/>
    </location>
</feature>
<evidence type="ECO:0000313" key="13">
    <source>
        <dbReference type="Proteomes" id="UP000295500"/>
    </source>
</evidence>
<dbReference type="InterPro" id="IPR003265">
    <property type="entry name" value="HhH-GPD_domain"/>
</dbReference>
<keyword evidence="7" id="KW-0511">Multifunctional enzyme</keyword>